<sequence>MPTKRSTRSNISSPTASPQSRRRTAARKADLSGLDLDPEPADDDEYSEPGQDEDPDDSILNDEEDVKPAKRKRDISSVKS</sequence>
<feature type="region of interest" description="Disordered" evidence="1">
    <location>
        <begin position="1"/>
        <end position="80"/>
    </location>
</feature>
<feature type="non-terminal residue" evidence="2">
    <location>
        <position position="80"/>
    </location>
</feature>
<proteinExistence type="predicted"/>
<evidence type="ECO:0000256" key="1">
    <source>
        <dbReference type="SAM" id="MobiDB-lite"/>
    </source>
</evidence>
<dbReference type="HOGENOM" id="CLU_2596471_0_0_1"/>
<reference evidence="2 3" key="1">
    <citation type="journal article" date="2011" name="Proc. Natl. Acad. Sci. U.S.A.">
        <title>Comparative genomics of xylose-fermenting fungi for enhanced biofuel production.</title>
        <authorList>
            <person name="Wohlbach D.J."/>
            <person name="Kuo A."/>
            <person name="Sato T.K."/>
            <person name="Potts K.M."/>
            <person name="Salamov A.A."/>
            <person name="LaButti K.M."/>
            <person name="Sun H."/>
            <person name="Clum A."/>
            <person name="Pangilinan J.L."/>
            <person name="Lindquist E.A."/>
            <person name="Lucas S."/>
            <person name="Lapidus A."/>
            <person name="Jin M."/>
            <person name="Gunawan C."/>
            <person name="Balan V."/>
            <person name="Dale B.E."/>
            <person name="Jeffries T.W."/>
            <person name="Zinkel R."/>
            <person name="Barry K.W."/>
            <person name="Grigoriev I.V."/>
            <person name="Gasch A.P."/>
        </authorList>
    </citation>
    <scope>NUCLEOTIDE SEQUENCE [LARGE SCALE GENOMIC DNA]</scope>
    <source>
        <strain evidence="3">ATCC 10573 / BCRC 21748 / CBS 615 / JCM 9827 / NBRC 10315 / NRRL Y-1498 / VKM Y-70</strain>
    </source>
</reference>
<name>G3B5E1_CANTC</name>
<protein>
    <submittedName>
        <fullName evidence="2">Uncharacterized protein</fullName>
    </submittedName>
</protein>
<organism evidence="3">
    <name type="scientific">Candida tenuis (strain ATCC 10573 / BCRC 21748 / CBS 615 / JCM 9827 / NBRC 10315 / NRRL Y-1498 / VKM Y-70)</name>
    <name type="common">Yeast</name>
    <name type="synonym">Yamadazyma tenuis</name>
    <dbReference type="NCBI Taxonomy" id="590646"/>
    <lineage>
        <taxon>Eukaryota</taxon>
        <taxon>Fungi</taxon>
        <taxon>Dikarya</taxon>
        <taxon>Ascomycota</taxon>
        <taxon>Saccharomycotina</taxon>
        <taxon>Pichiomycetes</taxon>
        <taxon>Debaryomycetaceae</taxon>
        <taxon>Yamadazyma</taxon>
    </lineage>
</organism>
<feature type="compositionally biased region" description="Acidic residues" evidence="1">
    <location>
        <begin position="36"/>
        <end position="65"/>
    </location>
</feature>
<feature type="compositionally biased region" description="Polar residues" evidence="1">
    <location>
        <begin position="8"/>
        <end position="19"/>
    </location>
</feature>
<evidence type="ECO:0000313" key="3">
    <source>
        <dbReference type="Proteomes" id="UP000000707"/>
    </source>
</evidence>
<dbReference type="EMBL" id="GL996524">
    <property type="protein sequence ID" value="EGV63196.1"/>
    <property type="molecule type" value="Genomic_DNA"/>
</dbReference>
<evidence type="ECO:0000313" key="2">
    <source>
        <dbReference type="EMBL" id="EGV63196.1"/>
    </source>
</evidence>
<gene>
    <name evidence="2" type="ORF">CANTEDRAFT_114511</name>
</gene>
<dbReference type="Proteomes" id="UP000000707">
    <property type="component" value="Unassembled WGS sequence"/>
</dbReference>
<dbReference type="GeneID" id="18247458"/>
<dbReference type="AlphaFoldDB" id="G3B5E1"/>
<keyword evidence="3" id="KW-1185">Reference proteome</keyword>
<accession>G3B5E1</accession>
<dbReference type="KEGG" id="cten:18247458"/>